<reference evidence="1 2" key="1">
    <citation type="journal article" date="2022" name="bioRxiv">
        <title>The genome of the oomycete Peronosclerospora sorghi, a cosmopolitan pathogen of maize and sorghum, is inflated with dispersed pseudogenes.</title>
        <authorList>
            <person name="Fletcher K."/>
            <person name="Martin F."/>
            <person name="Isakeit T."/>
            <person name="Cavanaugh K."/>
            <person name="Magill C."/>
            <person name="Michelmore R."/>
        </authorList>
    </citation>
    <scope>NUCLEOTIDE SEQUENCE [LARGE SCALE GENOMIC DNA]</scope>
    <source>
        <strain evidence="1">P6</strain>
    </source>
</reference>
<accession>A0ACC0VZ99</accession>
<dbReference type="EMBL" id="CM047584">
    <property type="protein sequence ID" value="KAI9911858.1"/>
    <property type="molecule type" value="Genomic_DNA"/>
</dbReference>
<comment type="caution">
    <text evidence="1">The sequence shown here is derived from an EMBL/GenBank/DDBJ whole genome shotgun (WGS) entry which is preliminary data.</text>
</comment>
<name>A0ACC0VZ99_9STRA</name>
<gene>
    <name evidence="1" type="ORF">PsorP6_009675</name>
</gene>
<sequence length="179" mass="19232">MSCSGGEVKSKRAYSTSPTVTASSDGEASERDALLRQDELLIDVLLGVAFLVIVALIWTFASLLVQYILDCRLVTVKAFSSALSSHRSGLSPTSHTTSLNLTSVSGSTIFFTFLLSVVALKEPFVWMKLAGVIFCMEGNISTIFNDKGPGIVGTDHVVGDLWHFLPHSCMACIRLQSGV</sequence>
<dbReference type="Proteomes" id="UP001163321">
    <property type="component" value="Chromosome 5"/>
</dbReference>
<evidence type="ECO:0000313" key="1">
    <source>
        <dbReference type="EMBL" id="KAI9911858.1"/>
    </source>
</evidence>
<proteinExistence type="predicted"/>
<keyword evidence="2" id="KW-1185">Reference proteome</keyword>
<protein>
    <submittedName>
        <fullName evidence="1">Uncharacterized protein</fullName>
    </submittedName>
</protein>
<organism evidence="1 2">
    <name type="scientific">Peronosclerospora sorghi</name>
    <dbReference type="NCBI Taxonomy" id="230839"/>
    <lineage>
        <taxon>Eukaryota</taxon>
        <taxon>Sar</taxon>
        <taxon>Stramenopiles</taxon>
        <taxon>Oomycota</taxon>
        <taxon>Peronosporomycetes</taxon>
        <taxon>Peronosporales</taxon>
        <taxon>Peronosporaceae</taxon>
        <taxon>Peronosclerospora</taxon>
    </lineage>
</organism>
<evidence type="ECO:0000313" key="2">
    <source>
        <dbReference type="Proteomes" id="UP001163321"/>
    </source>
</evidence>